<dbReference type="RefSeq" id="WP_034629458.1">
    <property type="nucleotide sequence ID" value="NZ_AXNT01000058.1"/>
</dbReference>
<dbReference type="EMBL" id="AXNT01000058">
    <property type="protein sequence ID" value="KGM02232.1"/>
    <property type="molecule type" value="Genomic_DNA"/>
</dbReference>
<reference evidence="2 3" key="1">
    <citation type="submission" date="2013-10" db="EMBL/GenBank/DDBJ databases">
        <authorList>
            <person name="Wang G."/>
            <person name="Zhuang W."/>
        </authorList>
    </citation>
    <scope>NUCLEOTIDE SEQUENCE [LARGE SCALE GENOMIC DNA]</scope>
    <source>
        <strain evidence="2 3">DSM 20118</strain>
    </source>
</reference>
<dbReference type="Gene3D" id="2.50.20.10">
    <property type="entry name" value="Lipoprotein localisation LolA/LolB/LppX"/>
    <property type="match status" value="1"/>
</dbReference>
<keyword evidence="1" id="KW-0472">Membrane</keyword>
<comment type="caution">
    <text evidence="2">The sequence shown here is derived from an EMBL/GenBank/DDBJ whole genome shotgun (WGS) entry which is preliminary data.</text>
</comment>
<evidence type="ECO:0000256" key="1">
    <source>
        <dbReference type="SAM" id="Phobius"/>
    </source>
</evidence>
<dbReference type="PANTHER" id="PTHR37507">
    <property type="entry name" value="SPORULATION PROTEIN YDCC"/>
    <property type="match status" value="1"/>
</dbReference>
<keyword evidence="1" id="KW-0812">Transmembrane</keyword>
<evidence type="ECO:0008006" key="4">
    <source>
        <dbReference type="Google" id="ProtNLM"/>
    </source>
</evidence>
<dbReference type="STRING" id="1408250.Q760_14670"/>
<protein>
    <recommendedName>
        <fullName evidence="4">MucB/RseB N-terminal domain-containing protein</fullName>
    </recommendedName>
</protein>
<accession>A0A0A0B7T5</accession>
<proteinExistence type="predicted"/>
<evidence type="ECO:0000313" key="2">
    <source>
        <dbReference type="EMBL" id="KGM02232.1"/>
    </source>
</evidence>
<dbReference type="InterPro" id="IPR052944">
    <property type="entry name" value="Sporulation_related"/>
</dbReference>
<dbReference type="PANTHER" id="PTHR37507:SF2">
    <property type="entry name" value="SPORULATION PROTEIN YDCC"/>
    <property type="match status" value="1"/>
</dbReference>
<organism evidence="2 3">
    <name type="scientific">Cellulomonas cellasea DSM 20118</name>
    <dbReference type="NCBI Taxonomy" id="1408250"/>
    <lineage>
        <taxon>Bacteria</taxon>
        <taxon>Bacillati</taxon>
        <taxon>Actinomycetota</taxon>
        <taxon>Actinomycetes</taxon>
        <taxon>Micrococcales</taxon>
        <taxon>Cellulomonadaceae</taxon>
        <taxon>Cellulomonas</taxon>
    </lineage>
</organism>
<gene>
    <name evidence="2" type="ORF">Q760_14670</name>
</gene>
<dbReference type="OrthoDB" id="4822274at2"/>
<dbReference type="AlphaFoldDB" id="A0A0A0B7T5"/>
<name>A0A0A0B7T5_9CELL</name>
<sequence>MTETTEPSSTPRSLSPRVRWAVPAVAAVAVAGAFVAPPLLASAGAEGLPDVTPAELISSVAAAQPVPMSGTLVYTARLGLPEIPFGEVGGADPIALLGGSSTLRVWTDGTERSRVSLLGSVSEYSVVRDGAEAWTYSSADEEVVHYALSAEDQARYDALAEQARAGTLPEVAGGLPTPDEVAGHVLAQAEQFSSVTLDAELTVAGRDAYQLVVTPKADAETLIARTVVAVDAETSTPLRVQVWSTQDADAPALEIGFTDVAFEAPDDAVLAFSAPADASVEDVEVPLPSAADLAQVPSAKDAQELPPGVTVTGTGWESVTEITGLDVANLVAGDPAALTSVPGAGKTFGSESAQDLIEEFAPTDENGQHGVPDLDTSALYDQLTTEVPEGRLLSSSLLSVLVTTDGRVLAGAVPADTLRGMA</sequence>
<evidence type="ECO:0000313" key="3">
    <source>
        <dbReference type="Proteomes" id="UP000029833"/>
    </source>
</evidence>
<keyword evidence="1" id="KW-1133">Transmembrane helix</keyword>
<feature type="transmembrane region" description="Helical" evidence="1">
    <location>
        <begin position="20"/>
        <end position="40"/>
    </location>
</feature>
<dbReference type="Proteomes" id="UP000029833">
    <property type="component" value="Unassembled WGS sequence"/>
</dbReference>
<dbReference type="InterPro" id="IPR029046">
    <property type="entry name" value="LolA/LolB/LppX"/>
</dbReference>
<dbReference type="SUPFAM" id="SSF89392">
    <property type="entry name" value="Prokaryotic lipoproteins and lipoprotein localization factors"/>
    <property type="match status" value="1"/>
</dbReference>
<keyword evidence="3" id="KW-1185">Reference proteome</keyword>